<dbReference type="RefSeq" id="WP_004044506.1">
    <property type="nucleotide sequence ID" value="NC_013967.1"/>
</dbReference>
<dbReference type="GeneID" id="8925423"/>
<evidence type="ECO:0000313" key="2">
    <source>
        <dbReference type="EMBL" id="ELY25744.1"/>
    </source>
</evidence>
<dbReference type="SUPFAM" id="SSF55608">
    <property type="entry name" value="Homing endonucleases"/>
    <property type="match status" value="1"/>
</dbReference>
<dbReference type="InterPro" id="IPR003615">
    <property type="entry name" value="HNH_nuc"/>
</dbReference>
<reference evidence="3" key="1">
    <citation type="submission" date="2012-11" db="EMBL/GenBank/DDBJ databases">
        <authorList>
            <person name="Becker E.A."/>
            <person name="Seitzer P."/>
            <person name="Tritt A."/>
            <person name="Larsen D."/>
            <person name="Yao A."/>
            <person name="Wu D."/>
            <person name="Darling A."/>
            <person name="Eisen J.A."/>
            <person name="Facciotti M.T."/>
        </authorList>
    </citation>
    <scope>NUCLEOTIDE SEQUENCE [LARGE SCALE GENOMIC DNA]</scope>
    <source>
        <strain evidence="3">ATCC 29605 / DSM 3757 / JCM 8879 / NBRC 14742 / NCIMB 2012 / VKM B-1768 / DS2</strain>
    </source>
</reference>
<proteinExistence type="predicted"/>
<dbReference type="InterPro" id="IPR027434">
    <property type="entry name" value="Homing_endonucl"/>
</dbReference>
<accession>A0A384L0K6</accession>
<evidence type="ECO:0000259" key="1">
    <source>
        <dbReference type="SMART" id="SM00507"/>
    </source>
</evidence>
<organism evidence="2 3">
    <name type="scientific">Haloferax volcanii (strain ATCC 29605 / DSM 3757 / JCM 8879 / NBRC 14742 / NCIMB 2012 / VKM B-1768 / DS2)</name>
    <name type="common">Halobacterium volcanii</name>
    <dbReference type="NCBI Taxonomy" id="309800"/>
    <lineage>
        <taxon>Archaea</taxon>
        <taxon>Methanobacteriati</taxon>
        <taxon>Methanobacteriota</taxon>
        <taxon>Stenosarchaea group</taxon>
        <taxon>Halobacteria</taxon>
        <taxon>Halobacteriales</taxon>
        <taxon>Haloferacaceae</taxon>
        <taxon>Haloferax</taxon>
    </lineage>
</organism>
<dbReference type="SMART" id="SM00507">
    <property type="entry name" value="HNHc"/>
    <property type="match status" value="1"/>
</dbReference>
<dbReference type="CDD" id="cd00085">
    <property type="entry name" value="HNHc"/>
    <property type="match status" value="1"/>
</dbReference>
<comment type="caution">
    <text evidence="2">The sequence shown here is derived from an EMBL/GenBank/DDBJ whole genome shotgun (WGS) entry which is preliminary data.</text>
</comment>
<name>A0A384L0K6_HALVD</name>
<sequence>MNETEEVLSPEYVAGLLDATGRVQFNIHSQPDNKFTVRPSLRIRTYESTARRDVLGMFLDSQSYDSTRFVDGDYSISYFLLDQHSELQQLDEYLAGHSAQLANELAFVTSLSDNQFGGQLLTAEDVYQLLITRDELRHGWRPRGRNHTTPQDFSDEYDVRPSRVDSLPLPDGRCRSGYSEKWFAGLFDGICRYRASIAQTDEVRIGYTMYPIARMHLTGVSKQLVDYALDYCESTGIDYGNSSTRHDFQVYFTAHQNVRKIIETLLPHSIVLRQHSELMLESILPRFEEDVHTTKTGFYKLLCDCLYVGDRTGGPFRKREYNPSYFEEIWSDELLLQENRDEDTKTRQRTDPFPREDFDPVQVEPELYEDIGRYQTVLDRVRRDREVVNELKRLYDDKCQVCGTTLLRNDGTRYSEVHHIVPLGEPHSGPDKRSNMLVLCPNHHTDFDNGVVSVSPESLELEHTHTSALSDRQLAVDSDHHISTELLRYHNEEIVGEQ</sequence>
<dbReference type="GO" id="GO:0004519">
    <property type="term" value="F:endonuclease activity"/>
    <property type="evidence" value="ECO:0007669"/>
    <property type="project" value="UniProtKB-KW"/>
</dbReference>
<keyword evidence="2" id="KW-0378">Hydrolase</keyword>
<dbReference type="OrthoDB" id="11472at2157"/>
<dbReference type="Pfam" id="PF13391">
    <property type="entry name" value="HNH_2"/>
    <property type="match status" value="1"/>
</dbReference>
<dbReference type="AlphaFoldDB" id="A0A384L0K6"/>
<keyword evidence="2" id="KW-0255">Endonuclease</keyword>
<keyword evidence="2" id="KW-0540">Nuclease</keyword>
<dbReference type="Gene3D" id="1.10.30.50">
    <property type="match status" value="1"/>
</dbReference>
<dbReference type="Proteomes" id="UP000011532">
    <property type="component" value="Unassembled WGS sequence"/>
</dbReference>
<evidence type="ECO:0000313" key="3">
    <source>
        <dbReference type="Proteomes" id="UP000011532"/>
    </source>
</evidence>
<feature type="domain" description="HNH nuclease" evidence="1">
    <location>
        <begin position="387"/>
        <end position="445"/>
    </location>
</feature>
<gene>
    <name evidence="2" type="ORF">C498_16613</name>
</gene>
<dbReference type="EMBL" id="AOHU01000101">
    <property type="protein sequence ID" value="ELY25744.1"/>
    <property type="molecule type" value="Genomic_DNA"/>
</dbReference>
<protein>
    <submittedName>
        <fullName evidence="2">HNH endonuclease domain-containing protein</fullName>
    </submittedName>
</protein>
<reference evidence="2 3" key="2">
    <citation type="journal article" date="2014" name="PLoS Genet.">
        <title>Phylogenetically driven sequencing of extremely halophilic archaea reveals strategies for static and dynamic osmo-response.</title>
        <authorList>
            <person name="Becker E.A."/>
            <person name="Seitzer P.M."/>
            <person name="Tritt A."/>
            <person name="Larsen D."/>
            <person name="Krusor M."/>
            <person name="Yao A.I."/>
            <person name="Wu D."/>
            <person name="Madern D."/>
            <person name="Eisen J.A."/>
            <person name="Darling A.E."/>
            <person name="Facciotti M.T."/>
        </authorList>
    </citation>
    <scope>NUCLEOTIDE SEQUENCE [LARGE SCALE GENOMIC DNA]</scope>
    <source>
        <strain evidence="3">ATCC 29605 / DSM 3757 / JCM 8879 / NBRC 14742 / NCIMB 2012 / VKM B-1768 / DS2</strain>
    </source>
</reference>